<gene>
    <name evidence="2" type="ORF">ASPGLDRAFT_37646</name>
</gene>
<sequence>MTLGASGTEIVGVIVGAVILFTLVSAAPVIIARIRRRRNVRQQQQQPEMQSNDTYPSFRCPDNGPMPMQQVFVERWLEQQYAPSSTEPYSHDIWWVPSLSFSFHPASLVISGHSWPKKLAGTGLTLVLSA</sequence>
<evidence type="ECO:0000313" key="3">
    <source>
        <dbReference type="Proteomes" id="UP000184300"/>
    </source>
</evidence>
<feature type="transmembrane region" description="Helical" evidence="1">
    <location>
        <begin position="12"/>
        <end position="32"/>
    </location>
</feature>
<name>A0A1L9VD12_ASPGL</name>
<evidence type="ECO:0000256" key="1">
    <source>
        <dbReference type="SAM" id="Phobius"/>
    </source>
</evidence>
<dbReference type="AlphaFoldDB" id="A0A1L9VD12"/>
<dbReference type="STRING" id="1160497.A0A1L9VD12"/>
<dbReference type="Proteomes" id="UP000184300">
    <property type="component" value="Unassembled WGS sequence"/>
</dbReference>
<proteinExistence type="predicted"/>
<keyword evidence="1" id="KW-0812">Transmembrane</keyword>
<evidence type="ECO:0000313" key="2">
    <source>
        <dbReference type="EMBL" id="OJJ81828.1"/>
    </source>
</evidence>
<organism evidence="2 3">
    <name type="scientific">Aspergillus glaucus CBS 516.65</name>
    <dbReference type="NCBI Taxonomy" id="1160497"/>
    <lineage>
        <taxon>Eukaryota</taxon>
        <taxon>Fungi</taxon>
        <taxon>Dikarya</taxon>
        <taxon>Ascomycota</taxon>
        <taxon>Pezizomycotina</taxon>
        <taxon>Eurotiomycetes</taxon>
        <taxon>Eurotiomycetidae</taxon>
        <taxon>Eurotiales</taxon>
        <taxon>Aspergillaceae</taxon>
        <taxon>Aspergillus</taxon>
        <taxon>Aspergillus subgen. Aspergillus</taxon>
    </lineage>
</organism>
<protein>
    <submittedName>
        <fullName evidence="2">Uncharacterized protein</fullName>
    </submittedName>
</protein>
<dbReference type="RefSeq" id="XP_022398526.1">
    <property type="nucleotide sequence ID" value="XM_022544854.1"/>
</dbReference>
<keyword evidence="1" id="KW-0472">Membrane</keyword>
<dbReference type="OrthoDB" id="8062037at2759"/>
<dbReference type="VEuPathDB" id="FungiDB:ASPGLDRAFT_37646"/>
<dbReference type="GeneID" id="34461115"/>
<dbReference type="EMBL" id="KV878904">
    <property type="protein sequence ID" value="OJJ81828.1"/>
    <property type="molecule type" value="Genomic_DNA"/>
</dbReference>
<reference evidence="3" key="1">
    <citation type="journal article" date="2017" name="Genome Biol.">
        <title>Comparative genomics reveals high biological diversity and specific adaptations in the industrially and medically important fungal genus Aspergillus.</title>
        <authorList>
            <person name="de Vries R.P."/>
            <person name="Riley R."/>
            <person name="Wiebenga A."/>
            <person name="Aguilar-Osorio G."/>
            <person name="Amillis S."/>
            <person name="Uchima C.A."/>
            <person name="Anderluh G."/>
            <person name="Asadollahi M."/>
            <person name="Askin M."/>
            <person name="Barry K."/>
            <person name="Battaglia E."/>
            <person name="Bayram O."/>
            <person name="Benocci T."/>
            <person name="Braus-Stromeyer S.A."/>
            <person name="Caldana C."/>
            <person name="Canovas D."/>
            <person name="Cerqueira G.C."/>
            <person name="Chen F."/>
            <person name="Chen W."/>
            <person name="Choi C."/>
            <person name="Clum A."/>
            <person name="Dos Santos R.A."/>
            <person name="Damasio A.R."/>
            <person name="Diallinas G."/>
            <person name="Emri T."/>
            <person name="Fekete E."/>
            <person name="Flipphi M."/>
            <person name="Freyberg S."/>
            <person name="Gallo A."/>
            <person name="Gournas C."/>
            <person name="Habgood R."/>
            <person name="Hainaut M."/>
            <person name="Harispe M.L."/>
            <person name="Henrissat B."/>
            <person name="Hilden K.S."/>
            <person name="Hope R."/>
            <person name="Hossain A."/>
            <person name="Karabika E."/>
            <person name="Karaffa L."/>
            <person name="Karanyi Z."/>
            <person name="Krasevec N."/>
            <person name="Kuo A."/>
            <person name="Kusch H."/>
            <person name="LaButti K."/>
            <person name="Lagendijk E.L."/>
            <person name="Lapidus A."/>
            <person name="Levasseur A."/>
            <person name="Lindquist E."/>
            <person name="Lipzen A."/>
            <person name="Logrieco A.F."/>
            <person name="MacCabe A."/>
            <person name="Maekelae M.R."/>
            <person name="Malavazi I."/>
            <person name="Melin P."/>
            <person name="Meyer V."/>
            <person name="Mielnichuk N."/>
            <person name="Miskei M."/>
            <person name="Molnar A.P."/>
            <person name="Mule G."/>
            <person name="Ngan C.Y."/>
            <person name="Orejas M."/>
            <person name="Orosz E."/>
            <person name="Ouedraogo J.P."/>
            <person name="Overkamp K.M."/>
            <person name="Park H.-S."/>
            <person name="Perrone G."/>
            <person name="Piumi F."/>
            <person name="Punt P.J."/>
            <person name="Ram A.F."/>
            <person name="Ramon A."/>
            <person name="Rauscher S."/>
            <person name="Record E."/>
            <person name="Riano-Pachon D.M."/>
            <person name="Robert V."/>
            <person name="Roehrig J."/>
            <person name="Ruller R."/>
            <person name="Salamov A."/>
            <person name="Salih N.S."/>
            <person name="Samson R.A."/>
            <person name="Sandor E."/>
            <person name="Sanguinetti M."/>
            <person name="Schuetze T."/>
            <person name="Sepcic K."/>
            <person name="Shelest E."/>
            <person name="Sherlock G."/>
            <person name="Sophianopoulou V."/>
            <person name="Squina F.M."/>
            <person name="Sun H."/>
            <person name="Susca A."/>
            <person name="Todd R.B."/>
            <person name="Tsang A."/>
            <person name="Unkles S.E."/>
            <person name="van de Wiele N."/>
            <person name="van Rossen-Uffink D."/>
            <person name="Oliveira J.V."/>
            <person name="Vesth T.C."/>
            <person name="Visser J."/>
            <person name="Yu J.-H."/>
            <person name="Zhou M."/>
            <person name="Andersen M.R."/>
            <person name="Archer D.B."/>
            <person name="Baker S.E."/>
            <person name="Benoit I."/>
            <person name="Brakhage A.A."/>
            <person name="Braus G.H."/>
            <person name="Fischer R."/>
            <person name="Frisvad J.C."/>
            <person name="Goldman G.H."/>
            <person name="Houbraken J."/>
            <person name="Oakley B."/>
            <person name="Pocsi I."/>
            <person name="Scazzocchio C."/>
            <person name="Seiboth B."/>
            <person name="vanKuyk P.A."/>
            <person name="Wortman J."/>
            <person name="Dyer P.S."/>
            <person name="Grigoriev I.V."/>
        </authorList>
    </citation>
    <scope>NUCLEOTIDE SEQUENCE [LARGE SCALE GENOMIC DNA]</scope>
    <source>
        <strain evidence="3">CBS 516.65</strain>
    </source>
</reference>
<keyword evidence="3" id="KW-1185">Reference proteome</keyword>
<keyword evidence="1" id="KW-1133">Transmembrane helix</keyword>
<accession>A0A1L9VD12</accession>